<feature type="transmembrane region" description="Helical" evidence="10">
    <location>
        <begin position="159"/>
        <end position="182"/>
    </location>
</feature>
<feature type="transmembrane region" description="Helical" evidence="10">
    <location>
        <begin position="412"/>
        <end position="432"/>
    </location>
</feature>
<dbReference type="AlphaFoldDB" id="A0AA40HNV6"/>
<comment type="subcellular location">
    <subcellularLocation>
        <location evidence="1">Endoplasmic reticulum membrane</location>
        <topology evidence="1">Multi-pass membrane protein</topology>
    </subcellularLocation>
</comment>
<sequence>MKTAEWQLLRSRWEMVEGGRAPAARRQRVPFRGACVLSAGERREKALAASRDMTRQRAPRAPETRAPLSGSVLAEAAVVFAVVLSIHAVVMDRYSWCAVALAVQAFYVQYKWDRLLQQGSAVFQFRMSANSGLLPASMVMPLLGLVMKERCQAAGNPYFERFGIVVAATGMAVSFFSSVLALGITRPLPTNTCVISGLAGCVITYIMKHSLRVGEVIEVLEVLLIFVYLNMILLYLLPRCFTPGEALLVLGGISFTLNQLIKRSLTVAESQGDPVDVFLLVAVVGMVLMGLIFSSIFAFTDSGTWVSSIFFHLMSCVLVLGVALPWLYRLIRRNPLFWLFQFLFQTEIRIYLLAYWSLLATFACLVVLYQNAKRSSSESKKHQAPTITRKYFHFIVVATYIPGIIFDRHLLYVAATVCLAVFIFLEYVRYFRIKPLGHTLRSLLSLFLDERDSGPLILTHIYLLLGMSLPIWLIPRPCTETGSLGGARALVPYAGVLAVGVGDTVASIFGSTMGEIRWPGTKKTFEGTMTSIFAQIISVALILIFDNEVDINHSYAWILGSISTVSLLEAYTTQIDNLLLPLYLLILLMA</sequence>
<evidence type="ECO:0000313" key="11">
    <source>
        <dbReference type="EMBL" id="KAK1334071.1"/>
    </source>
</evidence>
<comment type="caution">
    <text evidence="11">The sequence shown here is derived from an EMBL/GenBank/DDBJ whole genome shotgun (WGS) entry which is preliminary data.</text>
</comment>
<evidence type="ECO:0000313" key="12">
    <source>
        <dbReference type="Proteomes" id="UP001177744"/>
    </source>
</evidence>
<evidence type="ECO:0000256" key="9">
    <source>
        <dbReference type="ARBA" id="ARBA00023136"/>
    </source>
</evidence>
<keyword evidence="8 10" id="KW-1133">Transmembrane helix</keyword>
<evidence type="ECO:0000256" key="3">
    <source>
        <dbReference type="ARBA" id="ARBA00012132"/>
    </source>
</evidence>
<evidence type="ECO:0000256" key="4">
    <source>
        <dbReference type="ARBA" id="ARBA00022679"/>
    </source>
</evidence>
<dbReference type="Proteomes" id="UP001177744">
    <property type="component" value="Unassembled WGS sequence"/>
</dbReference>
<accession>A0AA40HNV6</accession>
<keyword evidence="9 10" id="KW-0472">Membrane</keyword>
<feature type="transmembrane region" description="Helical" evidence="10">
    <location>
        <begin position="453"/>
        <end position="473"/>
    </location>
</feature>
<evidence type="ECO:0000256" key="6">
    <source>
        <dbReference type="ARBA" id="ARBA00022777"/>
    </source>
</evidence>
<feature type="transmembrane region" description="Helical" evidence="10">
    <location>
        <begin position="390"/>
        <end position="406"/>
    </location>
</feature>
<evidence type="ECO:0000256" key="5">
    <source>
        <dbReference type="ARBA" id="ARBA00022692"/>
    </source>
</evidence>
<dbReference type="GO" id="GO:0043048">
    <property type="term" value="P:dolichyl monophosphate biosynthetic process"/>
    <property type="evidence" value="ECO:0007669"/>
    <property type="project" value="TreeGrafter"/>
</dbReference>
<dbReference type="PANTHER" id="PTHR13205:SF15">
    <property type="entry name" value="DOLICHOL KINASE"/>
    <property type="match status" value="1"/>
</dbReference>
<feature type="transmembrane region" description="Helical" evidence="10">
    <location>
        <begin position="348"/>
        <end position="369"/>
    </location>
</feature>
<evidence type="ECO:0000256" key="10">
    <source>
        <dbReference type="SAM" id="Phobius"/>
    </source>
</evidence>
<keyword evidence="6" id="KW-0418">Kinase</keyword>
<dbReference type="InterPro" id="IPR032974">
    <property type="entry name" value="Polypren_kinase"/>
</dbReference>
<dbReference type="GO" id="GO:0004168">
    <property type="term" value="F:dolichol kinase activity"/>
    <property type="evidence" value="ECO:0007669"/>
    <property type="project" value="UniProtKB-EC"/>
</dbReference>
<keyword evidence="7" id="KW-0256">Endoplasmic reticulum</keyword>
<feature type="transmembrane region" description="Helical" evidence="10">
    <location>
        <begin position="277"/>
        <end position="297"/>
    </location>
</feature>
<keyword evidence="4" id="KW-0808">Transferase</keyword>
<name>A0AA40HNV6_CNENI</name>
<evidence type="ECO:0000256" key="2">
    <source>
        <dbReference type="ARBA" id="ARBA00010794"/>
    </source>
</evidence>
<feature type="transmembrane region" description="Helical" evidence="10">
    <location>
        <begin position="493"/>
        <end position="513"/>
    </location>
</feature>
<protein>
    <recommendedName>
        <fullName evidence="3">dolichol kinase</fullName>
        <ecNumber evidence="3">2.7.1.108</ecNumber>
    </recommendedName>
</protein>
<reference evidence="11" key="1">
    <citation type="submission" date="2023-06" db="EMBL/GenBank/DDBJ databases">
        <title>Reference genome for the Northern bat (Eptesicus nilssonii), a most northern bat species.</title>
        <authorList>
            <person name="Laine V.N."/>
            <person name="Pulliainen A.T."/>
            <person name="Lilley T.M."/>
        </authorList>
    </citation>
    <scope>NUCLEOTIDE SEQUENCE</scope>
    <source>
        <strain evidence="11">BLF_Eptnil</strain>
        <tissue evidence="11">Kidney</tissue>
    </source>
</reference>
<feature type="transmembrane region" description="Helical" evidence="10">
    <location>
        <begin position="309"/>
        <end position="328"/>
    </location>
</feature>
<evidence type="ECO:0000256" key="1">
    <source>
        <dbReference type="ARBA" id="ARBA00004477"/>
    </source>
</evidence>
<dbReference type="PANTHER" id="PTHR13205">
    <property type="entry name" value="TRANSMEMBRANE PROTEIN 15-RELATED"/>
    <property type="match status" value="1"/>
</dbReference>
<dbReference type="EMBL" id="JAULJE010000015">
    <property type="protein sequence ID" value="KAK1334071.1"/>
    <property type="molecule type" value="Genomic_DNA"/>
</dbReference>
<evidence type="ECO:0000256" key="7">
    <source>
        <dbReference type="ARBA" id="ARBA00022824"/>
    </source>
</evidence>
<proteinExistence type="inferred from homology"/>
<evidence type="ECO:0000256" key="8">
    <source>
        <dbReference type="ARBA" id="ARBA00022989"/>
    </source>
</evidence>
<feature type="transmembrane region" description="Helical" evidence="10">
    <location>
        <begin position="525"/>
        <end position="545"/>
    </location>
</feature>
<keyword evidence="5 10" id="KW-0812">Transmembrane</keyword>
<feature type="transmembrane region" description="Helical" evidence="10">
    <location>
        <begin position="219"/>
        <end position="237"/>
    </location>
</feature>
<keyword evidence="12" id="KW-1185">Reference proteome</keyword>
<organism evidence="11 12">
    <name type="scientific">Cnephaeus nilssonii</name>
    <name type="common">Northern bat</name>
    <name type="synonym">Eptesicus nilssonii</name>
    <dbReference type="NCBI Taxonomy" id="3371016"/>
    <lineage>
        <taxon>Eukaryota</taxon>
        <taxon>Metazoa</taxon>
        <taxon>Chordata</taxon>
        <taxon>Craniata</taxon>
        <taxon>Vertebrata</taxon>
        <taxon>Euteleostomi</taxon>
        <taxon>Mammalia</taxon>
        <taxon>Eutheria</taxon>
        <taxon>Laurasiatheria</taxon>
        <taxon>Chiroptera</taxon>
        <taxon>Yangochiroptera</taxon>
        <taxon>Vespertilionidae</taxon>
        <taxon>Cnephaeus</taxon>
    </lineage>
</organism>
<comment type="similarity">
    <text evidence="2">Belongs to the polyprenol kinase family.</text>
</comment>
<feature type="transmembrane region" description="Helical" evidence="10">
    <location>
        <begin position="68"/>
        <end position="86"/>
    </location>
</feature>
<dbReference type="GO" id="GO:0005789">
    <property type="term" value="C:endoplasmic reticulum membrane"/>
    <property type="evidence" value="ECO:0007669"/>
    <property type="project" value="UniProtKB-SubCell"/>
</dbReference>
<gene>
    <name evidence="11" type="ORF">QTO34_005071</name>
</gene>
<dbReference type="EC" id="2.7.1.108" evidence="3"/>